<evidence type="ECO:0000259" key="2">
    <source>
        <dbReference type="Pfam" id="PF02698"/>
    </source>
</evidence>
<keyword evidence="1" id="KW-0812">Transmembrane</keyword>
<dbReference type="GO" id="GO:0005886">
    <property type="term" value="C:plasma membrane"/>
    <property type="evidence" value="ECO:0007669"/>
    <property type="project" value="TreeGrafter"/>
</dbReference>
<evidence type="ECO:0000313" key="4">
    <source>
        <dbReference type="Proteomes" id="UP000603912"/>
    </source>
</evidence>
<dbReference type="InterPro" id="IPR003848">
    <property type="entry name" value="DUF218"/>
</dbReference>
<evidence type="ECO:0000256" key="1">
    <source>
        <dbReference type="SAM" id="Phobius"/>
    </source>
</evidence>
<dbReference type="GO" id="GO:0043164">
    <property type="term" value="P:Gram-negative-bacterium-type cell wall biogenesis"/>
    <property type="evidence" value="ECO:0007669"/>
    <property type="project" value="TreeGrafter"/>
</dbReference>
<dbReference type="RefSeq" id="WP_188518717.1">
    <property type="nucleotide sequence ID" value="NZ_BMES01000002.1"/>
</dbReference>
<sequence length="262" mass="28384">MYFVLSKVLWLLAGPTNLLALATLAGGLLGFTRFRRAGRALTVAGASLLLVIGLLPVGTFLILPLEQRFPAWRDDGQPFVGVIVLGGAPEPANSRGRGQLLMNEGAERLVAMADLARRYPEKPVVFTGGSGDLVDQDSTEAAVLEQHIGELGLAPGRITFERRSRNTYENALFTRDLVKPQGGQRWLLVTSAYHMPRSMGLFRAAGFDVVPFPVDYRTAGPGDIKMALAVGDGLKRFETATREWIGLAVERAAGHTRELFPG</sequence>
<dbReference type="Proteomes" id="UP000603912">
    <property type="component" value="Unassembled WGS sequence"/>
</dbReference>
<comment type="caution">
    <text evidence="3">The sequence shown here is derived from an EMBL/GenBank/DDBJ whole genome shotgun (WGS) entry which is preliminary data.</text>
</comment>
<dbReference type="Gene3D" id="3.40.50.620">
    <property type="entry name" value="HUPs"/>
    <property type="match status" value="1"/>
</dbReference>
<dbReference type="AlphaFoldDB" id="A0A917MIK7"/>
<keyword evidence="4" id="KW-1185">Reference proteome</keyword>
<accession>A0A917MIK7</accession>
<dbReference type="EMBL" id="BMES01000002">
    <property type="protein sequence ID" value="GGH25110.1"/>
    <property type="molecule type" value="Genomic_DNA"/>
</dbReference>
<keyword evidence="1" id="KW-0472">Membrane</keyword>
<reference evidence="3" key="1">
    <citation type="journal article" date="2014" name="Int. J. Syst. Evol. Microbiol.">
        <title>Complete genome sequence of Corynebacterium casei LMG S-19264T (=DSM 44701T), isolated from a smear-ripened cheese.</title>
        <authorList>
            <consortium name="US DOE Joint Genome Institute (JGI-PGF)"/>
            <person name="Walter F."/>
            <person name="Albersmeier A."/>
            <person name="Kalinowski J."/>
            <person name="Ruckert C."/>
        </authorList>
    </citation>
    <scope>NUCLEOTIDE SEQUENCE</scope>
    <source>
        <strain evidence="3">CGMCC 1.12214</strain>
    </source>
</reference>
<dbReference type="CDD" id="cd06259">
    <property type="entry name" value="YdcF-like"/>
    <property type="match status" value="1"/>
</dbReference>
<feature type="domain" description="DUF218" evidence="2">
    <location>
        <begin position="82"/>
        <end position="246"/>
    </location>
</feature>
<name>A0A917MIK7_9HYPH</name>
<dbReference type="InterPro" id="IPR051599">
    <property type="entry name" value="Cell_Envelope_Assoc"/>
</dbReference>
<proteinExistence type="predicted"/>
<reference evidence="3" key="2">
    <citation type="submission" date="2020-09" db="EMBL/GenBank/DDBJ databases">
        <authorList>
            <person name="Sun Q."/>
            <person name="Zhou Y."/>
        </authorList>
    </citation>
    <scope>NUCLEOTIDE SEQUENCE</scope>
    <source>
        <strain evidence="3">CGMCC 1.12214</strain>
    </source>
</reference>
<dbReference type="PANTHER" id="PTHR30336:SF4">
    <property type="entry name" value="ENVELOPE BIOGENESIS FACTOR ELYC"/>
    <property type="match status" value="1"/>
</dbReference>
<organism evidence="3 4">
    <name type="scientific">Alsobacter metallidurans</name>
    <dbReference type="NCBI Taxonomy" id="340221"/>
    <lineage>
        <taxon>Bacteria</taxon>
        <taxon>Pseudomonadati</taxon>
        <taxon>Pseudomonadota</taxon>
        <taxon>Alphaproteobacteria</taxon>
        <taxon>Hyphomicrobiales</taxon>
        <taxon>Alsobacteraceae</taxon>
        <taxon>Alsobacter</taxon>
    </lineage>
</organism>
<gene>
    <name evidence="3" type="ORF">GCM10007036_32000</name>
</gene>
<dbReference type="InterPro" id="IPR014729">
    <property type="entry name" value="Rossmann-like_a/b/a_fold"/>
</dbReference>
<protein>
    <submittedName>
        <fullName evidence="3">Membrane protein</fullName>
    </submittedName>
</protein>
<dbReference type="Pfam" id="PF02698">
    <property type="entry name" value="DUF218"/>
    <property type="match status" value="1"/>
</dbReference>
<evidence type="ECO:0000313" key="3">
    <source>
        <dbReference type="EMBL" id="GGH25110.1"/>
    </source>
</evidence>
<feature type="transmembrane region" description="Helical" evidence="1">
    <location>
        <begin position="43"/>
        <end position="63"/>
    </location>
</feature>
<keyword evidence="1" id="KW-1133">Transmembrane helix</keyword>
<dbReference type="GO" id="GO:0000270">
    <property type="term" value="P:peptidoglycan metabolic process"/>
    <property type="evidence" value="ECO:0007669"/>
    <property type="project" value="TreeGrafter"/>
</dbReference>
<dbReference type="PANTHER" id="PTHR30336">
    <property type="entry name" value="INNER MEMBRANE PROTEIN, PROBABLE PERMEASE"/>
    <property type="match status" value="1"/>
</dbReference>
<feature type="transmembrane region" description="Helical" evidence="1">
    <location>
        <begin position="12"/>
        <end position="31"/>
    </location>
</feature>